<reference evidence="2 3" key="1">
    <citation type="submission" date="2020-04" db="EMBL/GenBank/DDBJ databases">
        <title>Genome sequencing of novel species.</title>
        <authorList>
            <person name="Heo J."/>
            <person name="Kim S.-J."/>
            <person name="Kim J.-S."/>
            <person name="Hong S.-B."/>
            <person name="Kwon S.-W."/>
        </authorList>
    </citation>
    <scope>NUCLEOTIDE SEQUENCE [LARGE SCALE GENOMIC DNA]</scope>
    <source>
        <strain evidence="2 3">F39-2</strain>
    </source>
</reference>
<evidence type="ECO:0000313" key="2">
    <source>
        <dbReference type="EMBL" id="QJD97008.1"/>
    </source>
</evidence>
<protein>
    <submittedName>
        <fullName evidence="2">Uncharacterized protein</fullName>
    </submittedName>
</protein>
<name>A0A7L5E379_9SPHI</name>
<keyword evidence="3" id="KW-1185">Reference proteome</keyword>
<dbReference type="Proteomes" id="UP000503278">
    <property type="component" value="Chromosome"/>
</dbReference>
<sequence length="66" mass="7265">MKRRSIPNSALACLIIGLLLTTFNPIINRYYPAPDMVKGFMTGLGLSLEVIALAKIQQSKKQQQGC</sequence>
<evidence type="ECO:0000256" key="1">
    <source>
        <dbReference type="SAM" id="Phobius"/>
    </source>
</evidence>
<dbReference type="RefSeq" id="WP_169608821.1">
    <property type="nucleotide sequence ID" value="NZ_CP051682.1"/>
</dbReference>
<accession>A0A7L5E379</accession>
<dbReference type="EMBL" id="CP051682">
    <property type="protein sequence ID" value="QJD97008.1"/>
    <property type="molecule type" value="Genomic_DNA"/>
</dbReference>
<keyword evidence="1" id="KW-0812">Transmembrane</keyword>
<keyword evidence="1" id="KW-1133">Transmembrane helix</keyword>
<proteinExistence type="predicted"/>
<keyword evidence="1" id="KW-0472">Membrane</keyword>
<dbReference type="KEGG" id="mrob:HH214_14590"/>
<organism evidence="2 3">
    <name type="scientific">Mucilaginibacter robiniae</name>
    <dbReference type="NCBI Taxonomy" id="2728022"/>
    <lineage>
        <taxon>Bacteria</taxon>
        <taxon>Pseudomonadati</taxon>
        <taxon>Bacteroidota</taxon>
        <taxon>Sphingobacteriia</taxon>
        <taxon>Sphingobacteriales</taxon>
        <taxon>Sphingobacteriaceae</taxon>
        <taxon>Mucilaginibacter</taxon>
    </lineage>
</organism>
<gene>
    <name evidence="2" type="ORF">HH214_14590</name>
</gene>
<evidence type="ECO:0000313" key="3">
    <source>
        <dbReference type="Proteomes" id="UP000503278"/>
    </source>
</evidence>
<dbReference type="AlphaFoldDB" id="A0A7L5E379"/>
<feature type="transmembrane region" description="Helical" evidence="1">
    <location>
        <begin position="35"/>
        <end position="54"/>
    </location>
</feature>